<name>A0A0C2Y8Q2_HEBCY</name>
<dbReference type="PROSITE" id="PS00028">
    <property type="entry name" value="ZINC_FINGER_C2H2_1"/>
    <property type="match status" value="2"/>
</dbReference>
<accession>A0A0C2Y8Q2</accession>
<evidence type="ECO:0000256" key="2">
    <source>
        <dbReference type="SAM" id="MobiDB-lite"/>
    </source>
</evidence>
<dbReference type="GO" id="GO:0008270">
    <property type="term" value="F:zinc ion binding"/>
    <property type="evidence" value="ECO:0007669"/>
    <property type="project" value="UniProtKB-KW"/>
</dbReference>
<proteinExistence type="predicted"/>
<dbReference type="STRING" id="686832.A0A0C2Y8Q2"/>
<dbReference type="PROSITE" id="PS50157">
    <property type="entry name" value="ZINC_FINGER_C2H2_2"/>
    <property type="match status" value="1"/>
</dbReference>
<dbReference type="InterPro" id="IPR036236">
    <property type="entry name" value="Znf_C2H2_sf"/>
</dbReference>
<dbReference type="Gene3D" id="3.30.160.60">
    <property type="entry name" value="Classic Zinc Finger"/>
    <property type="match status" value="1"/>
</dbReference>
<evidence type="ECO:0000259" key="3">
    <source>
        <dbReference type="PROSITE" id="PS50157"/>
    </source>
</evidence>
<keyword evidence="1" id="KW-0479">Metal-binding</keyword>
<keyword evidence="5" id="KW-1185">Reference proteome</keyword>
<reference evidence="4 5" key="1">
    <citation type="submission" date="2014-04" db="EMBL/GenBank/DDBJ databases">
        <authorList>
            <consortium name="DOE Joint Genome Institute"/>
            <person name="Kuo A."/>
            <person name="Gay G."/>
            <person name="Dore J."/>
            <person name="Kohler A."/>
            <person name="Nagy L.G."/>
            <person name="Floudas D."/>
            <person name="Copeland A."/>
            <person name="Barry K.W."/>
            <person name="Cichocki N."/>
            <person name="Veneault-Fourrey C."/>
            <person name="LaButti K."/>
            <person name="Lindquist E.A."/>
            <person name="Lipzen A."/>
            <person name="Lundell T."/>
            <person name="Morin E."/>
            <person name="Murat C."/>
            <person name="Sun H."/>
            <person name="Tunlid A."/>
            <person name="Henrissat B."/>
            <person name="Grigoriev I.V."/>
            <person name="Hibbett D.S."/>
            <person name="Martin F."/>
            <person name="Nordberg H.P."/>
            <person name="Cantor M.N."/>
            <person name="Hua S.X."/>
        </authorList>
    </citation>
    <scope>NUCLEOTIDE SEQUENCE [LARGE SCALE GENOMIC DNA]</scope>
    <source>
        <strain evidence="5">h7</strain>
    </source>
</reference>
<gene>
    <name evidence="4" type="ORF">M413DRAFT_306527</name>
</gene>
<reference evidence="5" key="2">
    <citation type="submission" date="2015-01" db="EMBL/GenBank/DDBJ databases">
        <title>Evolutionary Origins and Diversification of the Mycorrhizal Mutualists.</title>
        <authorList>
            <consortium name="DOE Joint Genome Institute"/>
            <consortium name="Mycorrhizal Genomics Consortium"/>
            <person name="Kohler A."/>
            <person name="Kuo A."/>
            <person name="Nagy L.G."/>
            <person name="Floudas D."/>
            <person name="Copeland A."/>
            <person name="Barry K.W."/>
            <person name="Cichocki N."/>
            <person name="Veneault-Fourrey C."/>
            <person name="LaButti K."/>
            <person name="Lindquist E.A."/>
            <person name="Lipzen A."/>
            <person name="Lundell T."/>
            <person name="Morin E."/>
            <person name="Murat C."/>
            <person name="Riley R."/>
            <person name="Ohm R."/>
            <person name="Sun H."/>
            <person name="Tunlid A."/>
            <person name="Henrissat B."/>
            <person name="Grigoriev I.V."/>
            <person name="Hibbett D.S."/>
            <person name="Martin F."/>
        </authorList>
    </citation>
    <scope>NUCLEOTIDE SEQUENCE [LARGE SCALE GENOMIC DNA]</scope>
    <source>
        <strain evidence="5">h7</strain>
    </source>
</reference>
<keyword evidence="1" id="KW-0862">Zinc</keyword>
<evidence type="ECO:0000313" key="5">
    <source>
        <dbReference type="Proteomes" id="UP000053424"/>
    </source>
</evidence>
<evidence type="ECO:0000256" key="1">
    <source>
        <dbReference type="PROSITE-ProRule" id="PRU00042"/>
    </source>
</evidence>
<dbReference type="SUPFAM" id="SSF57667">
    <property type="entry name" value="beta-beta-alpha zinc fingers"/>
    <property type="match status" value="1"/>
</dbReference>
<feature type="region of interest" description="Disordered" evidence="2">
    <location>
        <begin position="276"/>
        <end position="302"/>
    </location>
</feature>
<keyword evidence="1" id="KW-0863">Zinc-finger</keyword>
<dbReference type="EMBL" id="KN831771">
    <property type="protein sequence ID" value="KIM46198.1"/>
    <property type="molecule type" value="Genomic_DNA"/>
</dbReference>
<sequence>MHHPGFHPQRAHHNYDHAYEHSFVNRKTLPSFSELTNGLFSECHSYAPHGPFLKPTNRYRSISHHHHSSTPPNEHASDVLCPFDRVNPSYCLATRPLTFEQVFNTNNYFNVVEFLDNKFHKPSIYSQTYHQGHHHDPMRVELEPETECYKPEVALDDIDRVGDQLGEWLKFVINIGKVDGKGPAIYQCLHHIEDKFDKNGQPVRSTCNYKGAKQTVKRHVNSVHFGRRPWVCEHCFKAFNQKSTLDIHVNARHTQIKPHKCRHCPERFTDPAKRHKHCLKDHPDIPMPRRRKAPYKSVSSSPRQVAALFS</sequence>
<feature type="domain" description="C2H2-type" evidence="3">
    <location>
        <begin position="230"/>
        <end position="258"/>
    </location>
</feature>
<dbReference type="OrthoDB" id="654211at2759"/>
<organism evidence="4 5">
    <name type="scientific">Hebeloma cylindrosporum</name>
    <dbReference type="NCBI Taxonomy" id="76867"/>
    <lineage>
        <taxon>Eukaryota</taxon>
        <taxon>Fungi</taxon>
        <taxon>Dikarya</taxon>
        <taxon>Basidiomycota</taxon>
        <taxon>Agaricomycotina</taxon>
        <taxon>Agaricomycetes</taxon>
        <taxon>Agaricomycetidae</taxon>
        <taxon>Agaricales</taxon>
        <taxon>Agaricineae</taxon>
        <taxon>Hymenogastraceae</taxon>
        <taxon>Hebeloma</taxon>
    </lineage>
</organism>
<dbReference type="HOGENOM" id="CLU_897312_0_0_1"/>
<dbReference type="InterPro" id="IPR013087">
    <property type="entry name" value="Znf_C2H2_type"/>
</dbReference>
<dbReference type="Proteomes" id="UP000053424">
    <property type="component" value="Unassembled WGS sequence"/>
</dbReference>
<dbReference type="AlphaFoldDB" id="A0A0C2Y8Q2"/>
<evidence type="ECO:0000313" key="4">
    <source>
        <dbReference type="EMBL" id="KIM46198.1"/>
    </source>
</evidence>
<dbReference type="SMART" id="SM00355">
    <property type="entry name" value="ZnF_C2H2"/>
    <property type="match status" value="2"/>
</dbReference>
<protein>
    <recommendedName>
        <fullName evidence="3">C2H2-type domain-containing protein</fullName>
    </recommendedName>
</protein>